<dbReference type="Proteomes" id="UP000671879">
    <property type="component" value="Chromosome"/>
</dbReference>
<evidence type="ECO:0000259" key="2">
    <source>
        <dbReference type="Pfam" id="PF01558"/>
    </source>
</evidence>
<dbReference type="AlphaFoldDB" id="A0A9Q7AQ08"/>
<dbReference type="RefSeq" id="WP_274374455.1">
    <property type="nucleotide sequence ID" value="NZ_CP072943.1"/>
</dbReference>
<dbReference type="Pfam" id="PF01855">
    <property type="entry name" value="POR_N"/>
    <property type="match status" value="1"/>
</dbReference>
<dbReference type="PANTHER" id="PTHR32154:SF20">
    <property type="entry name" value="2-OXOGLUTARATE OXIDOREDUCTASE SUBUNIT KORA"/>
    <property type="match status" value="1"/>
</dbReference>
<dbReference type="EMBL" id="CP072943">
    <property type="protein sequence ID" value="QTX33178.1"/>
    <property type="molecule type" value="Genomic_DNA"/>
</dbReference>
<evidence type="ECO:0000313" key="5">
    <source>
        <dbReference type="Proteomes" id="UP000671879"/>
    </source>
</evidence>
<name>A0A9Q7AQ08_9BACT</name>
<dbReference type="SUPFAM" id="SSF52922">
    <property type="entry name" value="TK C-terminal domain-like"/>
    <property type="match status" value="1"/>
</dbReference>
<accession>A0A9Q7AQ08</accession>
<dbReference type="InterPro" id="IPR002880">
    <property type="entry name" value="Pyrv_Fd/Flavodoxin_OxRdtase_N"/>
</dbReference>
<keyword evidence="5" id="KW-1185">Reference proteome</keyword>
<sequence>MTRFPRNDGGDVSVVVCGAAGQGIQTVEDLLVHVLRGEGYHVFGSREYMSRVRGGSNSTEIRVSSRPVRALVDRIDLLIPLDGAVRTNIRERIDGETIIIGDGTELGSEFGGYEEQFVSAPLLAEARQAGGKVYASVVAAGLLAGLFDVSTEPVEDYFVRRFSSKGDAVVEQNRQALSRGLALAAGLRKEGRFSIDVKPRKGAKRVAVNGNDAVCIGALAGGCDMVTAYPMSPAAGVLSFMAQRARDFGLVVEQVEDEIAAVNWAVGGAYAGARPLVTTSGGGFALMTEGLSLAGVMEAPIVIHLAQRPGPATGMATRTEQADLELALYGGHGEFPRMLFAPGTIEEAFSLTRRAFDLAARLQSPAIVLTDQYFVNSFYDLPPFDVGESLPDKHLVPAGTGYRRYEESPDGISPRAVPGFGPGLVGADSHEHDEVGHVYEDFHLRRRMNDKRLRKFQALLAETVAPTLVGPEDYDTLILCWGSTRLIVEEALAELGRPGLAMAHFGQVWPLHPSTAGLLSRARRLVSVEGNATAQLARLIRQTTGIEVRDHLLNYSGLQFSVEQVRDGLKGLLS</sequence>
<dbReference type="InterPro" id="IPR019752">
    <property type="entry name" value="Pyrv/ketoisovalerate_OxRed_cat"/>
</dbReference>
<dbReference type="GO" id="GO:0016903">
    <property type="term" value="F:oxidoreductase activity, acting on the aldehyde or oxo group of donors"/>
    <property type="evidence" value="ECO:0007669"/>
    <property type="project" value="InterPro"/>
</dbReference>
<dbReference type="Gene3D" id="3.40.50.920">
    <property type="match status" value="1"/>
</dbReference>
<dbReference type="Gene3D" id="3.40.50.970">
    <property type="match status" value="1"/>
</dbReference>
<evidence type="ECO:0000256" key="1">
    <source>
        <dbReference type="ARBA" id="ARBA00023002"/>
    </source>
</evidence>
<dbReference type="KEGG" id="aram:KAR29_04575"/>
<dbReference type="NCBIfam" id="TIGR03710">
    <property type="entry name" value="OAFO_sf"/>
    <property type="match status" value="1"/>
</dbReference>
<dbReference type="InterPro" id="IPR050722">
    <property type="entry name" value="Pyruvate:ferred/Flavod_OxRd"/>
</dbReference>
<feature type="domain" description="Pyruvate/ketoisovalerate oxidoreductase catalytic" evidence="2">
    <location>
        <begin position="20"/>
        <end position="181"/>
    </location>
</feature>
<organism evidence="4 5">
    <name type="scientific">Aminithiophilus ramosus</name>
    <dbReference type="NCBI Taxonomy" id="3029084"/>
    <lineage>
        <taxon>Bacteria</taxon>
        <taxon>Thermotogati</taxon>
        <taxon>Synergistota</taxon>
        <taxon>Synergistia</taxon>
        <taxon>Synergistales</taxon>
        <taxon>Aminithiophilaceae</taxon>
        <taxon>Aminithiophilus</taxon>
    </lineage>
</organism>
<dbReference type="InterPro" id="IPR009014">
    <property type="entry name" value="Transketo_C/PFOR_II"/>
</dbReference>
<reference evidence="5" key="1">
    <citation type="submission" date="2021-04" db="EMBL/GenBank/DDBJ databases">
        <title>A novel Synergistetes isolate from a pyrite-forming mixed culture.</title>
        <authorList>
            <person name="Bunk B."/>
            <person name="Sproer C."/>
            <person name="Spring S."/>
            <person name="Pester M."/>
        </authorList>
    </citation>
    <scope>NUCLEOTIDE SEQUENCE [LARGE SCALE GENOMIC DNA]</scope>
    <source>
        <strain evidence="5">J.5.4.2-T.3.5.2</strain>
    </source>
</reference>
<dbReference type="SUPFAM" id="SSF52518">
    <property type="entry name" value="Thiamin diphosphate-binding fold (THDP-binding)"/>
    <property type="match status" value="1"/>
</dbReference>
<proteinExistence type="predicted"/>
<keyword evidence="1" id="KW-0560">Oxidoreductase</keyword>
<dbReference type="SUPFAM" id="SSF53323">
    <property type="entry name" value="Pyruvate-ferredoxin oxidoreductase, PFOR, domain III"/>
    <property type="match status" value="1"/>
</dbReference>
<feature type="domain" description="Pyruvate flavodoxin/ferredoxin oxidoreductase pyrimidine binding" evidence="3">
    <location>
        <begin position="217"/>
        <end position="441"/>
    </location>
</feature>
<evidence type="ECO:0000259" key="3">
    <source>
        <dbReference type="Pfam" id="PF01855"/>
    </source>
</evidence>
<dbReference type="GO" id="GO:0006979">
    <property type="term" value="P:response to oxidative stress"/>
    <property type="evidence" value="ECO:0007669"/>
    <property type="project" value="TreeGrafter"/>
</dbReference>
<dbReference type="Pfam" id="PF01558">
    <property type="entry name" value="POR"/>
    <property type="match status" value="1"/>
</dbReference>
<evidence type="ECO:0000313" key="4">
    <source>
        <dbReference type="EMBL" id="QTX33178.1"/>
    </source>
</evidence>
<dbReference type="InterPro" id="IPR022367">
    <property type="entry name" value="2-oxoacid/accept_OxRdtase_asu"/>
</dbReference>
<protein>
    <submittedName>
        <fullName evidence="4">2-oxoacid:acceptor oxidoreductase subunit alpha</fullName>
    </submittedName>
</protein>
<gene>
    <name evidence="4" type="ORF">KAR29_04575</name>
</gene>
<dbReference type="CDD" id="cd07034">
    <property type="entry name" value="TPP_PYR_PFOR_IOR-alpha_like"/>
    <property type="match status" value="1"/>
</dbReference>
<dbReference type="InterPro" id="IPR002869">
    <property type="entry name" value="Pyrv_flavodox_OxRed_cen"/>
</dbReference>
<dbReference type="Gene3D" id="3.40.920.10">
    <property type="entry name" value="Pyruvate-ferredoxin oxidoreductase, PFOR, domain III"/>
    <property type="match status" value="1"/>
</dbReference>
<dbReference type="InterPro" id="IPR029061">
    <property type="entry name" value="THDP-binding"/>
</dbReference>
<dbReference type="PANTHER" id="PTHR32154">
    <property type="entry name" value="PYRUVATE-FLAVODOXIN OXIDOREDUCTASE-RELATED"/>
    <property type="match status" value="1"/>
</dbReference>